<dbReference type="Gene3D" id="3.30.160.270">
    <property type="match status" value="1"/>
</dbReference>
<dbReference type="AlphaFoldDB" id="A0A316TPU7"/>
<keyword evidence="4" id="KW-0412">Isoleucine biosynthesis</keyword>
<dbReference type="InterPro" id="IPR054691">
    <property type="entry name" value="LeuA/HCS_post-cat"/>
</dbReference>
<evidence type="ECO:0000256" key="2">
    <source>
        <dbReference type="ARBA" id="ARBA00006154"/>
    </source>
</evidence>
<evidence type="ECO:0000313" key="11">
    <source>
        <dbReference type="EMBL" id="PWN05691.1"/>
    </source>
</evidence>
<keyword evidence="3" id="KW-0028">Amino-acid biosynthesis</keyword>
<dbReference type="NCBIfam" id="TIGR00977">
    <property type="entry name" value="citramal_synth"/>
    <property type="match status" value="1"/>
</dbReference>
<evidence type="ECO:0000256" key="1">
    <source>
        <dbReference type="ARBA" id="ARBA00004743"/>
    </source>
</evidence>
<evidence type="ECO:0000256" key="5">
    <source>
        <dbReference type="ARBA" id="ARBA00022679"/>
    </source>
</evidence>
<dbReference type="InterPro" id="IPR013785">
    <property type="entry name" value="Aldolase_TIM"/>
</dbReference>
<keyword evidence="12" id="KW-1185">Reference proteome</keyword>
<evidence type="ECO:0000256" key="7">
    <source>
        <dbReference type="ARBA" id="ARBA00048263"/>
    </source>
</evidence>
<dbReference type="InterPro" id="IPR002034">
    <property type="entry name" value="AIPM/Hcit_synth_CS"/>
</dbReference>
<dbReference type="EC" id="2.3.3.21" evidence="8"/>
<dbReference type="InterPro" id="IPR036230">
    <property type="entry name" value="LeuA_allosteric_dom_sf"/>
</dbReference>
<protein>
    <recommendedName>
        <fullName evidence="8">Citramalate synthase</fullName>
        <ecNumber evidence="8">2.3.3.21</ecNumber>
    </recommendedName>
</protein>
<feature type="domain" description="Pyruvate carboxyltransferase" evidence="10">
    <location>
        <begin position="5"/>
        <end position="270"/>
    </location>
</feature>
<comment type="similarity">
    <text evidence="2 9">Belongs to the alpha-IPM synthase/homocitrate synthase family.</text>
</comment>
<dbReference type="InterPro" id="IPR005675">
    <property type="entry name" value="Citramal_synthase"/>
</dbReference>
<dbReference type="GO" id="GO:0043714">
    <property type="term" value="F:(R)-citramalate synthase activity"/>
    <property type="evidence" value="ECO:0007669"/>
    <property type="project" value="UniProtKB-UniRule"/>
</dbReference>
<dbReference type="Gene3D" id="3.20.20.70">
    <property type="entry name" value="Aldolase class I"/>
    <property type="match status" value="1"/>
</dbReference>
<name>A0A316TPU7_9BACT</name>
<dbReference type="CDD" id="cd07941">
    <property type="entry name" value="DRE_TIM_LeuA3"/>
    <property type="match status" value="1"/>
</dbReference>
<dbReference type="PANTHER" id="PTHR43538:SF1">
    <property type="entry name" value="(R)-CITRAMALATE SYNTHASE"/>
    <property type="match status" value="1"/>
</dbReference>
<dbReference type="InterPro" id="IPR013709">
    <property type="entry name" value="2-isopropylmalate_synth_dimer"/>
</dbReference>
<organism evidence="11 12">
    <name type="scientific">Rhodohalobacter mucosus</name>
    <dbReference type="NCBI Taxonomy" id="2079485"/>
    <lineage>
        <taxon>Bacteria</taxon>
        <taxon>Pseudomonadati</taxon>
        <taxon>Balneolota</taxon>
        <taxon>Balneolia</taxon>
        <taxon>Balneolales</taxon>
        <taxon>Balneolaceae</taxon>
        <taxon>Rhodohalobacter</taxon>
    </lineage>
</organism>
<dbReference type="OrthoDB" id="9804858at2"/>
<comment type="pathway">
    <text evidence="1">Amino-acid biosynthesis; L-isoleucine biosynthesis; 2-oxobutanoate from pyruvate: step 1/3.</text>
</comment>
<evidence type="ECO:0000259" key="10">
    <source>
        <dbReference type="PROSITE" id="PS50991"/>
    </source>
</evidence>
<dbReference type="SUPFAM" id="SSF51569">
    <property type="entry name" value="Aldolase"/>
    <property type="match status" value="1"/>
</dbReference>
<evidence type="ECO:0000256" key="3">
    <source>
        <dbReference type="ARBA" id="ARBA00022605"/>
    </source>
</evidence>
<dbReference type="RefSeq" id="WP_109647718.1">
    <property type="nucleotide sequence ID" value="NZ_QGGB01000009.1"/>
</dbReference>
<dbReference type="UniPathway" id="UPA00047">
    <property type="reaction ID" value="UER00066"/>
</dbReference>
<proteinExistence type="inferred from homology"/>
<dbReference type="GO" id="GO:0009098">
    <property type="term" value="P:L-leucine biosynthetic process"/>
    <property type="evidence" value="ECO:0007669"/>
    <property type="project" value="InterPro"/>
</dbReference>
<comment type="caution">
    <text evidence="11">The sequence shown here is derived from an EMBL/GenBank/DDBJ whole genome shotgun (WGS) entry which is preliminary data.</text>
</comment>
<dbReference type="EMBL" id="QGGB01000009">
    <property type="protein sequence ID" value="PWN05691.1"/>
    <property type="molecule type" value="Genomic_DNA"/>
</dbReference>
<evidence type="ECO:0000256" key="8">
    <source>
        <dbReference type="NCBIfam" id="TIGR00977"/>
    </source>
</evidence>
<keyword evidence="6" id="KW-0100">Branched-chain amino acid biosynthesis</keyword>
<evidence type="ECO:0000256" key="6">
    <source>
        <dbReference type="ARBA" id="ARBA00023304"/>
    </source>
</evidence>
<dbReference type="Pfam" id="PF00682">
    <property type="entry name" value="HMGL-like"/>
    <property type="match status" value="1"/>
</dbReference>
<dbReference type="GO" id="GO:0003852">
    <property type="term" value="F:2-isopropylmalate synthase activity"/>
    <property type="evidence" value="ECO:0007669"/>
    <property type="project" value="InterPro"/>
</dbReference>
<dbReference type="PROSITE" id="PS50991">
    <property type="entry name" value="PYR_CT"/>
    <property type="match status" value="1"/>
</dbReference>
<dbReference type="Pfam" id="PF22617">
    <property type="entry name" value="HCS_D2"/>
    <property type="match status" value="1"/>
</dbReference>
<evidence type="ECO:0000313" key="12">
    <source>
        <dbReference type="Proteomes" id="UP000245533"/>
    </source>
</evidence>
<evidence type="ECO:0000256" key="4">
    <source>
        <dbReference type="ARBA" id="ARBA00022624"/>
    </source>
</evidence>
<dbReference type="SMART" id="SM00917">
    <property type="entry name" value="LeuA_dimer"/>
    <property type="match status" value="1"/>
</dbReference>
<dbReference type="PROSITE" id="PS00815">
    <property type="entry name" value="AIPM_HOMOCIT_SYNTH_1"/>
    <property type="match status" value="1"/>
</dbReference>
<comment type="catalytic activity">
    <reaction evidence="7">
        <text>pyruvate + acetyl-CoA + H2O = (3R)-citramalate + CoA + H(+)</text>
        <dbReference type="Rhea" id="RHEA:19045"/>
        <dbReference type="ChEBI" id="CHEBI:15361"/>
        <dbReference type="ChEBI" id="CHEBI:15377"/>
        <dbReference type="ChEBI" id="CHEBI:15378"/>
        <dbReference type="ChEBI" id="CHEBI:30934"/>
        <dbReference type="ChEBI" id="CHEBI:57287"/>
        <dbReference type="ChEBI" id="CHEBI:57288"/>
        <dbReference type="EC" id="2.3.3.21"/>
    </reaction>
</comment>
<dbReference type="GO" id="GO:0009097">
    <property type="term" value="P:isoleucine biosynthetic process"/>
    <property type="evidence" value="ECO:0007669"/>
    <property type="project" value="UniProtKB-UniRule"/>
</dbReference>
<gene>
    <name evidence="11" type="ORF">DDZ15_13985</name>
</gene>
<dbReference type="Gene3D" id="1.10.238.260">
    <property type="match status" value="1"/>
</dbReference>
<dbReference type="Pfam" id="PF08502">
    <property type="entry name" value="LeuA_dimer"/>
    <property type="match status" value="1"/>
</dbReference>
<accession>A0A316TPU7</accession>
<dbReference type="Proteomes" id="UP000245533">
    <property type="component" value="Unassembled WGS sequence"/>
</dbReference>
<dbReference type="SUPFAM" id="SSF110921">
    <property type="entry name" value="2-isopropylmalate synthase LeuA, allosteric (dimerisation) domain"/>
    <property type="match status" value="1"/>
</dbReference>
<reference evidence="11 12" key="1">
    <citation type="submission" date="2018-05" db="EMBL/GenBank/DDBJ databases">
        <title>Rhodohalobacter halophilus gen. nov., sp. nov., a moderately halophilic member of the family Balneolaceae.</title>
        <authorList>
            <person name="Liu Z.-W."/>
        </authorList>
    </citation>
    <scope>NUCLEOTIDE SEQUENCE [LARGE SCALE GENOMIC DNA]</scope>
    <source>
        <strain evidence="11 12">8A47</strain>
    </source>
</reference>
<dbReference type="InterPro" id="IPR000891">
    <property type="entry name" value="PYR_CT"/>
</dbReference>
<sequence length="538" mass="58807">MPKPIRIFDTTLRDGTQGEHISFSAEDKFRIAKRLDEFGIHYIEGGWPGSNPKDMAFFEKAKKHTFRHAKVVAFGSTCRAGNSPEEDTNLRALIQVETPAVSVFGKTWLLHVEEALNITPEENLKIISGSVNHLKAHNKEVIYDAEHFFDGYRHDPDYAIRTLLAAECSGADVLVLCDTNGGTLPHEISGIVHEVKKHVSAPIGIHAHNDCELAVANTLAAVQAGANHVQGTVNGYGERCGNANLCSVIPNLQLKMGHHCVSGQNLPQLSTLMKFVGELANLVPDSKQPYVGKSAFAHKGGVHVSAVMKNAATYEHIAPEKVGNRRRVLISDLSGKSNLSYKSEELGFHFDKQSEESTAIVQKLKTLENEGFRYEAAEASFELLVKHMTGQAPDYFDLEGFRVIVEQNAKGESRSEATIKVRVNGQVELSAAEGNGPVHALDAALRRALCEFYPEISAMSLRDYKVRVLNEKKGTGAKVRVLIDSAAGDNGWGTVGVSENIIDASWQALSEGVTYFLMNNSSKPKKIKPINDGKILTS</sequence>
<dbReference type="PANTHER" id="PTHR43538">
    <property type="entry name" value="ALPHA-IPM SYNTHASE/HOMOCITRATE SYNTHASE"/>
    <property type="match status" value="1"/>
</dbReference>
<keyword evidence="5 9" id="KW-0808">Transferase</keyword>
<evidence type="ECO:0000256" key="9">
    <source>
        <dbReference type="RuleBase" id="RU003523"/>
    </source>
</evidence>